<proteinExistence type="predicted"/>
<dbReference type="EMBL" id="KC246846">
    <property type="protein sequence ID" value="AHF25682.1"/>
    <property type="molecule type" value="Genomic_DNA"/>
</dbReference>
<dbReference type="Pfam" id="PF12392">
    <property type="entry name" value="DUF3656"/>
    <property type="match status" value="1"/>
</dbReference>
<dbReference type="PANTHER" id="PTHR30217:SF10">
    <property type="entry name" value="23S RRNA 5-HYDROXYCYTIDINE C2501 SYNTHASE"/>
    <property type="match status" value="1"/>
</dbReference>
<reference evidence="2" key="1">
    <citation type="journal article" date="2013" name="PLoS ONE">
        <title>Metagenomic insights into the carbohydrate-active enzymes carried by the microorganisms adhering to solid digesta in the rumen of cows.</title>
        <authorList>
            <person name="Wang L."/>
            <person name="Hatem A."/>
            <person name="Catalyurek U.V."/>
            <person name="Morrison M."/>
            <person name="Yu Z."/>
        </authorList>
    </citation>
    <scope>NUCLEOTIDE SEQUENCE</scope>
</reference>
<evidence type="ECO:0000313" key="2">
    <source>
        <dbReference type="EMBL" id="AHF25682.1"/>
    </source>
</evidence>
<dbReference type="Pfam" id="PF01136">
    <property type="entry name" value="Peptidase_U32"/>
    <property type="match status" value="1"/>
</dbReference>
<dbReference type="PANTHER" id="PTHR30217">
    <property type="entry name" value="PEPTIDASE U32 FAMILY"/>
    <property type="match status" value="1"/>
</dbReference>
<accession>W0FS20</accession>
<feature type="domain" description="Peptidase U32 collagenase" evidence="1">
    <location>
        <begin position="383"/>
        <end position="481"/>
    </location>
</feature>
<dbReference type="InterPro" id="IPR020988">
    <property type="entry name" value="Pept_U32_collagenase"/>
</dbReference>
<sequence length="768" mass="83613">MENLAPAGSRAALERAAAAGADAVYLGYAAFSARAGAGNFDREALADAVRYAHARHIRVHVTLNTLVKDGELAEVAEVIRLLREVKADAVLVQDMGILRMIRRMCPDLTVHASTQMAIHNRTGVEWCARQGIRRAVLARECSLAEIRKCAEAGIEIEVFGHGAQCVAVSGLCLMSAMAGERSGNRGRCAQPCRGEYVYRGKRGAWLSPRDVCLRNDLEKLEAAGAVSLKIEGRLKRPEYAAVVAGSYRRGLDSLAAGSFRSADSAEREGLLQIYNRGGFMRGYAFGCEDAGVIDPSSPRHSGVEIGVVEQADKRFARIRLTKDLHDGDQLAVRRETTRPDMIYSGKDMPAGGTASLRLREDVSARAGDRVVRLTDAVQMREAAGIPERRVTADLFLRAVPGEPLSLTATDGEVFVTVSGDPAQAARTRAAEAAELERSLRKTGETMFDPGRIEIETEGAFVPVSEINRIRREALAALEEKRAEAFAPDTGAAGEIPAVSLPAREIPPMVTVRTDAQAEAAAARGFRVIRYPEDWRKEALEALLDGMAPGEWLRLPDVCEQETLEMIYRAVEQYREKLGGVVLGTVGQLGMDWPVPFGAGSGIPVMNRQAAALLLEEGCEFVTASPELTGKELSVLCAGNVPVAVNVYGRTQLMLLHHCPARTFLGLDRGHRDCRMCDTRSADALAGTSLEDRFGHSFPLLRLRLPEGCLVRLVNMLPAENTDRREVRFRCAELTDETPEEAGRVLDAFAEYRKTGMKSTAGHWARPVE</sequence>
<dbReference type="AlphaFoldDB" id="W0FS20"/>
<dbReference type="InterPro" id="IPR001539">
    <property type="entry name" value="Peptidase_U32"/>
</dbReference>
<organism evidence="2">
    <name type="scientific">uncultured bacterium Contigcl_32</name>
    <dbReference type="NCBI Taxonomy" id="1393671"/>
    <lineage>
        <taxon>Bacteria</taxon>
        <taxon>environmental samples</taxon>
    </lineage>
</organism>
<dbReference type="InterPro" id="IPR051454">
    <property type="entry name" value="RNA/ubiquinone_mod_enzymes"/>
</dbReference>
<protein>
    <submittedName>
        <fullName evidence="2">Peptidase U32</fullName>
    </submittedName>
</protein>
<name>W0FS20_9BACT</name>
<evidence type="ECO:0000259" key="1">
    <source>
        <dbReference type="Pfam" id="PF12392"/>
    </source>
</evidence>